<evidence type="ECO:0000256" key="3">
    <source>
        <dbReference type="ARBA" id="ARBA00022989"/>
    </source>
</evidence>
<dbReference type="RefSeq" id="WP_225251863.1">
    <property type="nucleotide sequence ID" value="NZ_JAIWIU010000173.1"/>
</dbReference>
<reference evidence="8" key="1">
    <citation type="submission" date="2023-07" db="EMBL/GenBank/DDBJ databases">
        <title>Molecular identification of indigenous halophilic bacteria isolated from red sea cost, biodegradation of synthetic dyes and assessment of degraded metabolite toxicity.</title>
        <authorList>
            <person name="Chaieb K."/>
            <person name="Altayb H.N."/>
        </authorList>
    </citation>
    <scope>NUCLEOTIDE SEQUENCE [LARGE SCALE GENOMIC DNA]</scope>
    <source>
        <strain evidence="8">K20</strain>
    </source>
</reference>
<evidence type="ECO:0000256" key="2">
    <source>
        <dbReference type="ARBA" id="ARBA00022692"/>
    </source>
</evidence>
<proteinExistence type="predicted"/>
<dbReference type="EMBL" id="JAIWIU010000173">
    <property type="protein sequence ID" value="MCA2018459.1"/>
    <property type="molecule type" value="Genomic_DNA"/>
</dbReference>
<keyword evidence="3 5" id="KW-1133">Transmembrane helix</keyword>
<feature type="transmembrane region" description="Helical" evidence="5">
    <location>
        <begin position="12"/>
        <end position="35"/>
    </location>
</feature>
<protein>
    <submittedName>
        <fullName evidence="7">RDD family protein</fullName>
    </submittedName>
</protein>
<evidence type="ECO:0000256" key="4">
    <source>
        <dbReference type="ARBA" id="ARBA00023136"/>
    </source>
</evidence>
<keyword evidence="8" id="KW-1185">Reference proteome</keyword>
<evidence type="ECO:0000259" key="6">
    <source>
        <dbReference type="Pfam" id="PF06271"/>
    </source>
</evidence>
<evidence type="ECO:0000313" key="7">
    <source>
        <dbReference type="EMBL" id="MCA2018459.1"/>
    </source>
</evidence>
<keyword evidence="2 5" id="KW-0812">Transmembrane</keyword>
<comment type="caution">
    <text evidence="7">The sequence shown here is derived from an EMBL/GenBank/DDBJ whole genome shotgun (WGS) entry which is preliminary data.</text>
</comment>
<feature type="transmembrane region" description="Helical" evidence="5">
    <location>
        <begin position="118"/>
        <end position="134"/>
    </location>
</feature>
<feature type="transmembrane region" description="Helical" evidence="5">
    <location>
        <begin position="55"/>
        <end position="78"/>
    </location>
</feature>
<evidence type="ECO:0000313" key="8">
    <source>
        <dbReference type="Proteomes" id="UP001199044"/>
    </source>
</evidence>
<comment type="subcellular location">
    <subcellularLocation>
        <location evidence="1">Membrane</location>
        <topology evidence="1">Multi-pass membrane protein</topology>
    </subcellularLocation>
</comment>
<organism evidence="7 8">
    <name type="scientific">Vibrio tritonius</name>
    <dbReference type="NCBI Taxonomy" id="1435069"/>
    <lineage>
        <taxon>Bacteria</taxon>
        <taxon>Pseudomonadati</taxon>
        <taxon>Pseudomonadota</taxon>
        <taxon>Gammaproteobacteria</taxon>
        <taxon>Vibrionales</taxon>
        <taxon>Vibrionaceae</taxon>
        <taxon>Vibrio</taxon>
    </lineage>
</organism>
<dbReference type="Proteomes" id="UP001199044">
    <property type="component" value="Unassembled WGS sequence"/>
</dbReference>
<sequence>MSIKEKFKRTGAFVIDFQIVKMFAQVLIGGVYYAIMGVSARHPDYKGLISSTGNAALPLMLAICVFILVLFIGMYLGYQWVCYRYLGNSLARFFLRVSVVSRVDGSPVDKKIYFEREFYKIALCVCTVGLYALYSGSQYYAFGRKPYHDNRYSTDVEVN</sequence>
<dbReference type="InterPro" id="IPR010432">
    <property type="entry name" value="RDD"/>
</dbReference>
<gene>
    <name evidence="7" type="ORF">LDJ79_20250</name>
</gene>
<feature type="domain" description="RDD" evidence="6">
    <location>
        <begin position="7"/>
        <end position="133"/>
    </location>
</feature>
<evidence type="ECO:0000256" key="5">
    <source>
        <dbReference type="SAM" id="Phobius"/>
    </source>
</evidence>
<dbReference type="Pfam" id="PF06271">
    <property type="entry name" value="RDD"/>
    <property type="match status" value="1"/>
</dbReference>
<evidence type="ECO:0000256" key="1">
    <source>
        <dbReference type="ARBA" id="ARBA00004141"/>
    </source>
</evidence>
<name>A0ABS7YW55_9VIBR</name>
<keyword evidence="4 5" id="KW-0472">Membrane</keyword>
<accession>A0ABS7YW55</accession>